<proteinExistence type="predicted"/>
<dbReference type="EMBL" id="BARW01034009">
    <property type="protein sequence ID" value="GAJ03035.1"/>
    <property type="molecule type" value="Genomic_DNA"/>
</dbReference>
<dbReference type="AlphaFoldDB" id="X1VB15"/>
<reference evidence="1" key="1">
    <citation type="journal article" date="2014" name="Front. Microbiol.">
        <title>High frequency of phylogenetically diverse reductive dehalogenase-homologous genes in deep subseafloor sedimentary metagenomes.</title>
        <authorList>
            <person name="Kawai M."/>
            <person name="Futagami T."/>
            <person name="Toyoda A."/>
            <person name="Takaki Y."/>
            <person name="Nishi S."/>
            <person name="Hori S."/>
            <person name="Arai W."/>
            <person name="Tsubouchi T."/>
            <person name="Morono Y."/>
            <person name="Uchiyama I."/>
            <person name="Ito T."/>
            <person name="Fujiyama A."/>
            <person name="Inagaki F."/>
            <person name="Takami H."/>
        </authorList>
    </citation>
    <scope>NUCLEOTIDE SEQUENCE</scope>
    <source>
        <strain evidence="1">Expedition CK06-06</strain>
    </source>
</reference>
<organism evidence="1">
    <name type="scientific">marine sediment metagenome</name>
    <dbReference type="NCBI Taxonomy" id="412755"/>
    <lineage>
        <taxon>unclassified sequences</taxon>
        <taxon>metagenomes</taxon>
        <taxon>ecological metagenomes</taxon>
    </lineage>
</organism>
<name>X1VB15_9ZZZZ</name>
<evidence type="ECO:0000313" key="1">
    <source>
        <dbReference type="EMBL" id="GAJ03035.1"/>
    </source>
</evidence>
<sequence>KLPGGKTQTVPKIWPLLRFGWNAKATTVNKDFKFHYDDAEVSEERRNLWWEPEDNKLVIIEALGIRPHANSHFTALKVSGEYMPSSRFYTLPTHNALMFGEANSLLGWNEFFAIPRLADAQVIMASSLGIPNGYRESGGVIHQTTVAVTADNIIAAIAGKIIDMA</sequence>
<accession>X1VB15</accession>
<feature type="non-terminal residue" evidence="1">
    <location>
        <position position="1"/>
    </location>
</feature>
<comment type="caution">
    <text evidence="1">The sequence shown here is derived from an EMBL/GenBank/DDBJ whole genome shotgun (WGS) entry which is preliminary data.</text>
</comment>
<protein>
    <submittedName>
        <fullName evidence="1">Uncharacterized protein</fullName>
    </submittedName>
</protein>
<gene>
    <name evidence="1" type="ORF">S12H4_53428</name>
</gene>